<dbReference type="RefSeq" id="WP_375558552.1">
    <property type="nucleotide sequence ID" value="NZ_JBBVGT010000003.1"/>
</dbReference>
<keyword evidence="3" id="KW-0408">Iron</keyword>
<evidence type="ECO:0000256" key="2">
    <source>
        <dbReference type="ARBA" id="ARBA00022723"/>
    </source>
</evidence>
<organism evidence="7 8">
    <name type="scientific">Albibacterium profundi</name>
    <dbReference type="NCBI Taxonomy" id="3134906"/>
    <lineage>
        <taxon>Bacteria</taxon>
        <taxon>Pseudomonadati</taxon>
        <taxon>Bacteroidota</taxon>
        <taxon>Sphingobacteriia</taxon>
        <taxon>Sphingobacteriales</taxon>
        <taxon>Sphingobacteriaceae</taxon>
        <taxon>Albibacterium</taxon>
    </lineage>
</organism>
<keyword evidence="4" id="KW-0411">Iron-sulfur</keyword>
<keyword evidence="8" id="KW-1185">Reference proteome</keyword>
<dbReference type="Gene3D" id="2.102.10.10">
    <property type="entry name" value="Rieske [2Fe-2S] iron-sulphur domain"/>
    <property type="match status" value="1"/>
</dbReference>
<evidence type="ECO:0000259" key="6">
    <source>
        <dbReference type="PROSITE" id="PS51296"/>
    </source>
</evidence>
<name>A0ABV5CHH7_9SPHI</name>
<dbReference type="Gene3D" id="3.30.9.10">
    <property type="entry name" value="D-Amino Acid Oxidase, subunit A, domain 2"/>
    <property type="match status" value="1"/>
</dbReference>
<evidence type="ECO:0000256" key="5">
    <source>
        <dbReference type="ARBA" id="ARBA00023157"/>
    </source>
</evidence>
<protein>
    <submittedName>
        <fullName evidence="7">FAD-dependent oxidoreductase</fullName>
        <ecNumber evidence="7">1.-.-.-</ecNumber>
    </submittedName>
</protein>
<accession>A0ABV5CHH7</accession>
<sequence length="506" mass="56590">MNDTKDFSTSVWYADVPSPNYPQLKSNLEPDIVVIGGGITGITAAYLLAKAGRQVVLLEAKKIASGSTAYSTGNLYATVGERLSNIERRHGEKDMIEMVKSRLAAIDFIEEMITANQIDCDFQRVPWHLFTRNSHSENESEIQREFKAGKKAGLEAHNTTLSDFPYSDIKEITTFENQAQLNAYKYVLGLAQLINHQNCQIFENTPVIKVKDGSPCIIDTDRHTVKANHVIMATHSPKGVYQVHTEMEVYREFALAAKLKEALPPAAVYWDLIESGQYSVRPYSTHDGNYLIALGEPYRTGTLEENEQFLQQIEQYVHQHFNVDHIAYRWAAQNYKSGDGLPYIGISALQWNTYIATGFKADGLVYGTLAAMLISDKIVGKEHQWLELYNPTRFTPIASAKQFAKETSTVVTHLVKDYLFYGNADSLKEIKNGDGKTLTIDGEKVAAYRDEEGGLHVVSSVCTHLGCVVHFNKAEKTWDCPCHGSRFTVDGDVIEGPAYNKLSKPL</sequence>
<keyword evidence="5" id="KW-1015">Disulfide bond</keyword>
<dbReference type="CDD" id="cd03477">
    <property type="entry name" value="Rieske_YhfW_C"/>
    <property type="match status" value="1"/>
</dbReference>
<keyword evidence="2" id="KW-0479">Metal-binding</keyword>
<dbReference type="Pfam" id="PF00355">
    <property type="entry name" value="Rieske"/>
    <property type="match status" value="1"/>
</dbReference>
<evidence type="ECO:0000313" key="7">
    <source>
        <dbReference type="EMBL" id="MFB5947024.1"/>
    </source>
</evidence>
<dbReference type="InterPro" id="IPR017941">
    <property type="entry name" value="Rieske_2Fe-2S"/>
</dbReference>
<dbReference type="InterPro" id="IPR036922">
    <property type="entry name" value="Rieske_2Fe-2S_sf"/>
</dbReference>
<evidence type="ECO:0000256" key="1">
    <source>
        <dbReference type="ARBA" id="ARBA00022714"/>
    </source>
</evidence>
<dbReference type="SUPFAM" id="SSF51905">
    <property type="entry name" value="FAD/NAD(P)-binding domain"/>
    <property type="match status" value="1"/>
</dbReference>
<dbReference type="PRINTS" id="PR00162">
    <property type="entry name" value="RIESKE"/>
</dbReference>
<proteinExistence type="predicted"/>
<dbReference type="EC" id="1.-.-.-" evidence="7"/>
<dbReference type="InterPro" id="IPR006076">
    <property type="entry name" value="FAD-dep_OxRdtase"/>
</dbReference>
<dbReference type="PROSITE" id="PS51296">
    <property type="entry name" value="RIESKE"/>
    <property type="match status" value="1"/>
</dbReference>
<comment type="caution">
    <text evidence="7">The sequence shown here is derived from an EMBL/GenBank/DDBJ whole genome shotgun (WGS) entry which is preliminary data.</text>
</comment>
<keyword evidence="1" id="KW-0001">2Fe-2S</keyword>
<evidence type="ECO:0000313" key="8">
    <source>
        <dbReference type="Proteomes" id="UP001580928"/>
    </source>
</evidence>
<gene>
    <name evidence="7" type="ORF">WKR92_14415</name>
</gene>
<evidence type="ECO:0000256" key="4">
    <source>
        <dbReference type="ARBA" id="ARBA00023014"/>
    </source>
</evidence>
<dbReference type="Proteomes" id="UP001580928">
    <property type="component" value="Unassembled WGS sequence"/>
</dbReference>
<dbReference type="Gene3D" id="3.50.50.60">
    <property type="entry name" value="FAD/NAD(P)-binding domain"/>
    <property type="match status" value="1"/>
</dbReference>
<reference evidence="7 8" key="1">
    <citation type="submission" date="2024-04" db="EMBL/GenBank/DDBJ databases">
        <title>Albibacterium profundi sp. nov., isolated from sediment of the Challenger Deep of Mariana Trench.</title>
        <authorList>
            <person name="Wang Y."/>
        </authorList>
    </citation>
    <scope>NUCLEOTIDE SEQUENCE [LARGE SCALE GENOMIC DNA]</scope>
    <source>
        <strain evidence="7 8">RHL897</strain>
    </source>
</reference>
<keyword evidence="7" id="KW-0560">Oxidoreductase</keyword>
<dbReference type="InterPro" id="IPR038010">
    <property type="entry name" value="YhfW_C"/>
</dbReference>
<feature type="domain" description="Rieske" evidence="6">
    <location>
        <begin position="422"/>
        <end position="506"/>
    </location>
</feature>
<dbReference type="SUPFAM" id="SSF50022">
    <property type="entry name" value="ISP domain"/>
    <property type="match status" value="1"/>
</dbReference>
<dbReference type="EMBL" id="JBBVGT010000003">
    <property type="protein sequence ID" value="MFB5947024.1"/>
    <property type="molecule type" value="Genomic_DNA"/>
</dbReference>
<evidence type="ECO:0000256" key="3">
    <source>
        <dbReference type="ARBA" id="ARBA00023004"/>
    </source>
</evidence>
<dbReference type="InterPro" id="IPR036188">
    <property type="entry name" value="FAD/NAD-bd_sf"/>
</dbReference>
<dbReference type="Pfam" id="PF01266">
    <property type="entry name" value="DAO"/>
    <property type="match status" value="1"/>
</dbReference>
<dbReference type="InterPro" id="IPR005805">
    <property type="entry name" value="Rieske_Fe-S_prot_C"/>
</dbReference>
<dbReference type="PANTHER" id="PTHR13847">
    <property type="entry name" value="SARCOSINE DEHYDROGENASE-RELATED"/>
    <property type="match status" value="1"/>
</dbReference>
<dbReference type="GO" id="GO:0016491">
    <property type="term" value="F:oxidoreductase activity"/>
    <property type="evidence" value="ECO:0007669"/>
    <property type="project" value="UniProtKB-KW"/>
</dbReference>